<dbReference type="PANTHER" id="PTHR37692">
    <property type="entry name" value="HYPOTHETICAL MEMBRANE SPANNING PROTEIN"/>
    <property type="match status" value="1"/>
</dbReference>
<dbReference type="AlphaFoldDB" id="A0A5B9QW44"/>
<keyword evidence="1" id="KW-1133">Transmembrane helix</keyword>
<feature type="transmembrane region" description="Helical" evidence="1">
    <location>
        <begin position="42"/>
        <end position="64"/>
    </location>
</feature>
<feature type="transmembrane region" description="Helical" evidence="1">
    <location>
        <begin position="132"/>
        <end position="151"/>
    </location>
</feature>
<accession>A0A5B9QW44</accession>
<protein>
    <recommendedName>
        <fullName evidence="4">DUF420 domain-containing protein</fullName>
    </recommendedName>
</protein>
<keyword evidence="3" id="KW-1185">Reference proteome</keyword>
<gene>
    <name evidence="2" type="ORF">UC8_52730</name>
</gene>
<proteinExistence type="predicted"/>
<dbReference type="Pfam" id="PF04238">
    <property type="entry name" value="DUF420"/>
    <property type="match status" value="1"/>
</dbReference>
<evidence type="ECO:0008006" key="4">
    <source>
        <dbReference type="Google" id="ProtNLM"/>
    </source>
</evidence>
<dbReference type="OrthoDB" id="9811998at2"/>
<dbReference type="KEGG" id="rul:UC8_52730"/>
<dbReference type="InterPro" id="IPR007352">
    <property type="entry name" value="DUF420"/>
</dbReference>
<organism evidence="2 3">
    <name type="scientific">Roseimaritima ulvae</name>
    <dbReference type="NCBI Taxonomy" id="980254"/>
    <lineage>
        <taxon>Bacteria</taxon>
        <taxon>Pseudomonadati</taxon>
        <taxon>Planctomycetota</taxon>
        <taxon>Planctomycetia</taxon>
        <taxon>Pirellulales</taxon>
        <taxon>Pirellulaceae</taxon>
        <taxon>Roseimaritima</taxon>
    </lineage>
</organism>
<name>A0A5B9QW44_9BACT</name>
<evidence type="ECO:0000256" key="1">
    <source>
        <dbReference type="SAM" id="Phobius"/>
    </source>
</evidence>
<dbReference type="PANTHER" id="PTHR37692:SF1">
    <property type="entry name" value="DUF420 DOMAIN-CONTAINING PROTEIN"/>
    <property type="match status" value="1"/>
</dbReference>
<evidence type="ECO:0000313" key="3">
    <source>
        <dbReference type="Proteomes" id="UP000325286"/>
    </source>
</evidence>
<dbReference type="Proteomes" id="UP000325286">
    <property type="component" value="Chromosome"/>
</dbReference>
<dbReference type="RefSeq" id="WP_068131245.1">
    <property type="nucleotide sequence ID" value="NZ_CP042914.1"/>
</dbReference>
<reference evidence="2 3" key="1">
    <citation type="submission" date="2019-08" db="EMBL/GenBank/DDBJ databases">
        <title>Deep-cultivation of Planctomycetes and their phenomic and genomic characterization uncovers novel biology.</title>
        <authorList>
            <person name="Wiegand S."/>
            <person name="Jogler M."/>
            <person name="Boedeker C."/>
            <person name="Pinto D."/>
            <person name="Vollmers J."/>
            <person name="Rivas-Marin E."/>
            <person name="Kohn T."/>
            <person name="Peeters S.H."/>
            <person name="Heuer A."/>
            <person name="Rast P."/>
            <person name="Oberbeckmann S."/>
            <person name="Bunk B."/>
            <person name="Jeske O."/>
            <person name="Meyerdierks A."/>
            <person name="Storesund J.E."/>
            <person name="Kallscheuer N."/>
            <person name="Luecker S."/>
            <person name="Lage O.M."/>
            <person name="Pohl T."/>
            <person name="Merkel B.J."/>
            <person name="Hornburger P."/>
            <person name="Mueller R.-W."/>
            <person name="Bruemmer F."/>
            <person name="Labrenz M."/>
            <person name="Spormann A.M."/>
            <person name="Op den Camp H."/>
            <person name="Overmann J."/>
            <person name="Amann R."/>
            <person name="Jetten M.S.M."/>
            <person name="Mascher T."/>
            <person name="Medema M.H."/>
            <person name="Devos D.P."/>
            <person name="Kaster A.-K."/>
            <person name="Ovreas L."/>
            <person name="Rohde M."/>
            <person name="Galperin M.Y."/>
            <person name="Jogler C."/>
        </authorList>
    </citation>
    <scope>NUCLEOTIDE SEQUENCE [LARGE SCALE GENOMIC DNA]</scope>
    <source>
        <strain evidence="2 3">UC8</strain>
    </source>
</reference>
<dbReference type="EMBL" id="CP042914">
    <property type="protein sequence ID" value="QEG43227.1"/>
    <property type="molecule type" value="Genomic_DNA"/>
</dbReference>
<sequence>MDWLAENLPHATASLNAAATVLLLLALWQIKRGNIKAHRNLMLTALVMSTVFLGLYLLHKYALLQTTGSPNKNFPRDPAVASRAAFMTYLFVLMTHIPLAVTVPVLAIWAAVLGLKDRRAAHRRLVRWAYPIWLYVSVTGVVVYLMLYQIYVP</sequence>
<keyword evidence="1" id="KW-0472">Membrane</keyword>
<feature type="transmembrane region" description="Helical" evidence="1">
    <location>
        <begin position="84"/>
        <end position="112"/>
    </location>
</feature>
<evidence type="ECO:0000313" key="2">
    <source>
        <dbReference type="EMBL" id="QEG43227.1"/>
    </source>
</evidence>
<keyword evidence="1" id="KW-0812">Transmembrane</keyword>
<feature type="transmembrane region" description="Helical" evidence="1">
    <location>
        <begin position="12"/>
        <end position="30"/>
    </location>
</feature>